<evidence type="ECO:0000313" key="3">
    <source>
        <dbReference type="Proteomes" id="UP000435060"/>
    </source>
</evidence>
<dbReference type="Proteomes" id="UP000435060">
    <property type="component" value="Unassembled WGS sequence"/>
</dbReference>
<dbReference type="AlphaFoldDB" id="A0A6I4R9R8"/>
<name>A0A6I4R9R8_9STRE</name>
<keyword evidence="3" id="KW-1185">Reference proteome</keyword>
<evidence type="ECO:0000313" key="2">
    <source>
        <dbReference type="EMBL" id="MWV56229.1"/>
    </source>
</evidence>
<dbReference type="EMBL" id="WUBJ01000004">
    <property type="protein sequence ID" value="MWV56229.1"/>
    <property type="molecule type" value="Genomic_DNA"/>
</dbReference>
<evidence type="ECO:0000313" key="1">
    <source>
        <dbReference type="EMBL" id="MTB64242.1"/>
    </source>
</evidence>
<reference evidence="1 3" key="2">
    <citation type="submission" date="2019-11" db="EMBL/GenBank/DDBJ databases">
        <title>Streptococcis sp. isolated from the respiratory tract of Marmot.</title>
        <authorList>
            <person name="Zhang G."/>
        </authorList>
    </citation>
    <scope>NUCLEOTIDE SEQUENCE [LARGE SCALE GENOMIC DNA]</scope>
    <source>
        <strain evidence="1">Zg-86</strain>
        <strain evidence="3">zg-86</strain>
    </source>
</reference>
<gene>
    <name evidence="1" type="ORF">GGG87_04385</name>
    <name evidence="2" type="ORF">GGH11_04420</name>
</gene>
<protein>
    <submittedName>
        <fullName evidence="2">Uncharacterized protein</fullName>
    </submittedName>
</protein>
<dbReference type="RefSeq" id="WP_154608116.1">
    <property type="nucleotide sequence ID" value="NZ_CP072115.1"/>
</dbReference>
<sequence length="243" mass="27823">MGYPVFNEVQGQQVVDAILKGYKTYLDVRLKAKVEMKVSAGYAWTKPNYIDDAFSKADLPFITNYTVQHAGQSWEYIEFESENEMLGNVLLIIKGEARLKQNFPEVATKKKGYLFELAEINNEFIEKQVKLEETDSNTKLDNIQLELIQDEEMKALSQHTSNVDHFLILTHQVDNDYKMTKIQVVMPDARQGKLLPLQDLSEYIASSAIDFNDDKYQGLTDLSDIKDIEEFGIVPRVAIQKQG</sequence>
<reference evidence="2 4" key="1">
    <citation type="submission" date="2019-10" db="EMBL/GenBank/DDBJ databases">
        <title>Streptococcis sp, isolated from the respiratory tract of Marmot.</title>
        <authorList>
            <person name="Zhang G."/>
        </authorList>
    </citation>
    <scope>NUCLEOTIDE SEQUENCE [LARGE SCALE GENOMIC DNA]</scope>
    <source>
        <strain evidence="2">Zg-70</strain>
        <strain evidence="4">zg-70</strain>
    </source>
</reference>
<organism evidence="2 4">
    <name type="scientific">Streptococcus zhangguiae</name>
    <dbReference type="NCBI Taxonomy" id="2664091"/>
    <lineage>
        <taxon>Bacteria</taxon>
        <taxon>Bacillati</taxon>
        <taxon>Bacillota</taxon>
        <taxon>Bacilli</taxon>
        <taxon>Lactobacillales</taxon>
        <taxon>Streptococcaceae</taxon>
        <taxon>Streptococcus</taxon>
    </lineage>
</organism>
<comment type="caution">
    <text evidence="2">The sequence shown here is derived from an EMBL/GenBank/DDBJ whole genome shotgun (WGS) entry which is preliminary data.</text>
</comment>
<proteinExistence type="predicted"/>
<evidence type="ECO:0000313" key="4">
    <source>
        <dbReference type="Proteomes" id="UP000435423"/>
    </source>
</evidence>
<dbReference type="EMBL" id="WLCG01000004">
    <property type="protein sequence ID" value="MTB64242.1"/>
    <property type="molecule type" value="Genomic_DNA"/>
</dbReference>
<dbReference type="Proteomes" id="UP000435423">
    <property type="component" value="Unassembled WGS sequence"/>
</dbReference>
<accession>A0A6I4R9R8</accession>